<dbReference type="InterPro" id="IPR016181">
    <property type="entry name" value="Acyl_CoA_acyltransferase"/>
</dbReference>
<dbReference type="OrthoDB" id="9811523at2"/>
<dbReference type="InterPro" id="IPR000182">
    <property type="entry name" value="GNAT_dom"/>
</dbReference>
<protein>
    <submittedName>
        <fullName evidence="5">GNAT family N-acetyltransferase</fullName>
    </submittedName>
</protein>
<evidence type="ECO:0000313" key="5">
    <source>
        <dbReference type="EMBL" id="NSL89836.1"/>
    </source>
</evidence>
<keyword evidence="1" id="KW-0808">Transferase</keyword>
<dbReference type="PROSITE" id="PS51186">
    <property type="entry name" value="GNAT"/>
    <property type="match status" value="1"/>
</dbReference>
<dbReference type="EMBL" id="RIAR02000001">
    <property type="protein sequence ID" value="NSL89836.1"/>
    <property type="molecule type" value="Genomic_DNA"/>
</dbReference>
<accession>A0A3S1B1T5</accession>
<evidence type="ECO:0000256" key="2">
    <source>
        <dbReference type="ARBA" id="ARBA00023315"/>
    </source>
</evidence>
<comment type="caution">
    <text evidence="5">The sequence shown here is derived from an EMBL/GenBank/DDBJ whole genome shotgun (WGS) entry which is preliminary data.</text>
</comment>
<sequence>MESARLVLRKLTTGDIPDVHRLHSIPETDEFNTLGLPATIAVTEQLVEEWMRASDTQVWCITEKDTRTFVGLIGLILKPARFRSGEIWYKLDIAHWGRGITTEAVQLLLAHAFDTLSLHRVEAGCAVDNIGSVKVLEKCGMAREGSKRKVLPVRGTWLDNYMYAILEEDYRAQ</sequence>
<dbReference type="InterPro" id="IPR051531">
    <property type="entry name" value="N-acetyltransferase"/>
</dbReference>
<keyword evidence="2" id="KW-0012">Acyltransferase</keyword>
<dbReference type="Proteomes" id="UP000281028">
    <property type="component" value="Unassembled WGS sequence"/>
</dbReference>
<evidence type="ECO:0000259" key="4">
    <source>
        <dbReference type="PROSITE" id="PS51186"/>
    </source>
</evidence>
<dbReference type="GO" id="GO:0016747">
    <property type="term" value="F:acyltransferase activity, transferring groups other than amino-acyl groups"/>
    <property type="evidence" value="ECO:0007669"/>
    <property type="project" value="InterPro"/>
</dbReference>
<gene>
    <name evidence="5" type="ORF">ECE50_023545</name>
</gene>
<dbReference type="PANTHER" id="PTHR43792:SF8">
    <property type="entry name" value="[RIBOSOMAL PROTEIN US5]-ALANINE N-ACETYLTRANSFERASE"/>
    <property type="match status" value="1"/>
</dbReference>
<name>A0A3S1B1T5_9BACT</name>
<dbReference type="SUPFAM" id="SSF55729">
    <property type="entry name" value="Acyl-CoA N-acyltransferases (Nat)"/>
    <property type="match status" value="1"/>
</dbReference>
<dbReference type="PANTHER" id="PTHR43792">
    <property type="entry name" value="GNAT FAMILY, PUTATIVE (AFU_ORTHOLOGUE AFUA_3G00765)-RELATED-RELATED"/>
    <property type="match status" value="1"/>
</dbReference>
<dbReference type="AlphaFoldDB" id="A0A3S1B1T5"/>
<keyword evidence="6" id="KW-1185">Reference proteome</keyword>
<dbReference type="Gene3D" id="3.40.630.30">
    <property type="match status" value="1"/>
</dbReference>
<evidence type="ECO:0000313" key="6">
    <source>
        <dbReference type="Proteomes" id="UP000281028"/>
    </source>
</evidence>
<reference evidence="5" key="1">
    <citation type="submission" date="2020-05" db="EMBL/GenBank/DDBJ databases">
        <title>Chitinophaga laudate sp. nov., isolated from a tropical peat swamp.</title>
        <authorList>
            <person name="Goh C.B.S."/>
            <person name="Lee M.S."/>
            <person name="Parimannan S."/>
            <person name="Pasbakhsh P."/>
            <person name="Yule C.M."/>
            <person name="Rajandas H."/>
            <person name="Loke S."/>
            <person name="Croft L."/>
            <person name="Tan J.B.L."/>
        </authorList>
    </citation>
    <scope>NUCLEOTIDE SEQUENCE</scope>
    <source>
        <strain evidence="5">Mgbs1</strain>
    </source>
</reference>
<comment type="similarity">
    <text evidence="3">Belongs to the acetyltransferase family. RimJ subfamily.</text>
</comment>
<dbReference type="Pfam" id="PF13302">
    <property type="entry name" value="Acetyltransf_3"/>
    <property type="match status" value="1"/>
</dbReference>
<evidence type="ECO:0000256" key="1">
    <source>
        <dbReference type="ARBA" id="ARBA00022679"/>
    </source>
</evidence>
<feature type="domain" description="N-acetyltransferase" evidence="4">
    <location>
        <begin position="6"/>
        <end position="163"/>
    </location>
</feature>
<organism evidence="5 6">
    <name type="scientific">Chitinophaga solisilvae</name>
    <dbReference type="NCBI Taxonomy" id="1233460"/>
    <lineage>
        <taxon>Bacteria</taxon>
        <taxon>Pseudomonadati</taxon>
        <taxon>Bacteroidota</taxon>
        <taxon>Chitinophagia</taxon>
        <taxon>Chitinophagales</taxon>
        <taxon>Chitinophagaceae</taxon>
        <taxon>Chitinophaga</taxon>
    </lineage>
</organism>
<proteinExistence type="inferred from homology"/>
<evidence type="ECO:0000256" key="3">
    <source>
        <dbReference type="ARBA" id="ARBA00038502"/>
    </source>
</evidence>